<dbReference type="Proteomes" id="UP001163321">
    <property type="component" value="Chromosome 1"/>
</dbReference>
<keyword evidence="2" id="KW-1185">Reference proteome</keyword>
<comment type="caution">
    <text evidence="1">The sequence shown here is derived from an EMBL/GenBank/DDBJ whole genome shotgun (WGS) entry which is preliminary data.</text>
</comment>
<proteinExistence type="predicted"/>
<gene>
    <name evidence="1" type="ORF">PsorP6_001717</name>
</gene>
<name>A0ACC0WSD0_9STRA</name>
<evidence type="ECO:0000313" key="1">
    <source>
        <dbReference type="EMBL" id="KAI9920881.1"/>
    </source>
</evidence>
<reference evidence="1 2" key="1">
    <citation type="journal article" date="2022" name="bioRxiv">
        <title>The genome of the oomycete Peronosclerospora sorghi, a cosmopolitan pathogen of maize and sorghum, is inflated with dispersed pseudogenes.</title>
        <authorList>
            <person name="Fletcher K."/>
            <person name="Martin F."/>
            <person name="Isakeit T."/>
            <person name="Cavanaugh K."/>
            <person name="Magill C."/>
            <person name="Michelmore R."/>
        </authorList>
    </citation>
    <scope>NUCLEOTIDE SEQUENCE [LARGE SCALE GENOMIC DNA]</scope>
    <source>
        <strain evidence="1">P6</strain>
    </source>
</reference>
<protein>
    <submittedName>
        <fullName evidence="1">Uncharacterized protein</fullName>
    </submittedName>
</protein>
<sequence length="171" mass="18582">MPTATQTTDYATIASSQRQGKDRPVLGPVGPVVAVLLALFSGNGPVQVVEPPIQIRLRLARHEQFPPDFGGNLETQSLRTQRHDVAHGETAQERAIVALEIAQGRVMERKVPALPVFDRPAFFPQPSAADDRVFHLGRARAPVGFGYSGCHGLRRGLSARVRDLARGLTAY</sequence>
<evidence type="ECO:0000313" key="2">
    <source>
        <dbReference type="Proteomes" id="UP001163321"/>
    </source>
</evidence>
<accession>A0ACC0WSD0</accession>
<dbReference type="EMBL" id="CM047580">
    <property type="protein sequence ID" value="KAI9920881.1"/>
    <property type="molecule type" value="Genomic_DNA"/>
</dbReference>
<organism evidence="1 2">
    <name type="scientific">Peronosclerospora sorghi</name>
    <dbReference type="NCBI Taxonomy" id="230839"/>
    <lineage>
        <taxon>Eukaryota</taxon>
        <taxon>Sar</taxon>
        <taxon>Stramenopiles</taxon>
        <taxon>Oomycota</taxon>
        <taxon>Peronosporomycetes</taxon>
        <taxon>Peronosporales</taxon>
        <taxon>Peronosporaceae</taxon>
        <taxon>Peronosclerospora</taxon>
    </lineage>
</organism>